<name>A0A6G7WIV7_9LACT</name>
<dbReference type="Pfam" id="PF00132">
    <property type="entry name" value="Hexapep"/>
    <property type="match status" value="1"/>
</dbReference>
<keyword evidence="4 5" id="KW-0012">Acyltransferase</keyword>
<evidence type="ECO:0000256" key="4">
    <source>
        <dbReference type="ARBA" id="ARBA00023315"/>
    </source>
</evidence>
<keyword evidence="3" id="KW-0677">Repeat</keyword>
<keyword evidence="2 5" id="KW-0808">Transferase</keyword>
<reference evidence="7 8" key="1">
    <citation type="journal article" date="2017" name="Int. J. Syst. Evol. Microbiol.">
        <title>Jeotgalibaca porci sp. nov. and Jeotgalibaca arthritidis sp. nov., isolated from pigs, and emended description of the genus Jeotgalibaca.</title>
        <authorList>
            <person name="Zamora L."/>
            <person name="Perez-Sancho M."/>
            <person name="Dominguez L."/>
            <person name="Fernandez-Garayzabal J.F."/>
            <person name="Vela A.I."/>
        </authorList>
    </citation>
    <scope>NUCLEOTIDE SEQUENCE [LARGE SCALE GENOMIC DNA]</scope>
    <source>
        <strain evidence="7 8">CCUG 69148</strain>
    </source>
</reference>
<organism evidence="7 8">
    <name type="scientific">Jeotgalibaca porci</name>
    <dbReference type="NCBI Taxonomy" id="1868793"/>
    <lineage>
        <taxon>Bacteria</taxon>
        <taxon>Bacillati</taxon>
        <taxon>Bacillota</taxon>
        <taxon>Bacilli</taxon>
        <taxon>Lactobacillales</taxon>
        <taxon>Carnobacteriaceae</taxon>
        <taxon>Jeotgalibaca</taxon>
    </lineage>
</organism>
<dbReference type="InterPro" id="IPR001451">
    <property type="entry name" value="Hexapep"/>
</dbReference>
<dbReference type="InterPro" id="IPR011004">
    <property type="entry name" value="Trimer_LpxA-like_sf"/>
</dbReference>
<evidence type="ECO:0000256" key="2">
    <source>
        <dbReference type="ARBA" id="ARBA00022679"/>
    </source>
</evidence>
<accession>A0A6G7WIV7</accession>
<evidence type="ECO:0000256" key="1">
    <source>
        <dbReference type="ARBA" id="ARBA00007274"/>
    </source>
</evidence>
<dbReference type="CDD" id="cd03357">
    <property type="entry name" value="LbH_MAT_GAT"/>
    <property type="match status" value="1"/>
</dbReference>
<dbReference type="EMBL" id="CP049889">
    <property type="protein sequence ID" value="QIK52203.1"/>
    <property type="molecule type" value="Genomic_DNA"/>
</dbReference>
<dbReference type="InterPro" id="IPR018357">
    <property type="entry name" value="Hexapep_transf_CS"/>
</dbReference>
<dbReference type="Pfam" id="PF12464">
    <property type="entry name" value="Mac"/>
    <property type="match status" value="1"/>
</dbReference>
<dbReference type="InterPro" id="IPR039369">
    <property type="entry name" value="LacA-like"/>
</dbReference>
<dbReference type="GeneID" id="94553466"/>
<dbReference type="PROSITE" id="PS00101">
    <property type="entry name" value="HEXAPEP_TRANSFERASES"/>
    <property type="match status" value="1"/>
</dbReference>
<dbReference type="RefSeq" id="WP_166063267.1">
    <property type="nucleotide sequence ID" value="NZ_CP049889.1"/>
</dbReference>
<evidence type="ECO:0000313" key="7">
    <source>
        <dbReference type="EMBL" id="QIK52203.1"/>
    </source>
</evidence>
<feature type="domain" description="Maltose/galactoside acetyltransferase" evidence="6">
    <location>
        <begin position="4"/>
        <end position="58"/>
    </location>
</feature>
<dbReference type="Proteomes" id="UP000501830">
    <property type="component" value="Chromosome"/>
</dbReference>
<dbReference type="PANTHER" id="PTHR43017:SF1">
    <property type="entry name" value="ACETYLTRANSFERASE YJL218W-RELATED"/>
    <property type="match status" value="1"/>
</dbReference>
<dbReference type="SMART" id="SM01266">
    <property type="entry name" value="Mac"/>
    <property type="match status" value="1"/>
</dbReference>
<dbReference type="PANTHER" id="PTHR43017">
    <property type="entry name" value="GALACTOSIDE O-ACETYLTRANSFERASE"/>
    <property type="match status" value="1"/>
</dbReference>
<evidence type="ECO:0000313" key="8">
    <source>
        <dbReference type="Proteomes" id="UP000501830"/>
    </source>
</evidence>
<dbReference type="Gene3D" id="2.160.10.10">
    <property type="entry name" value="Hexapeptide repeat proteins"/>
    <property type="match status" value="1"/>
</dbReference>
<keyword evidence="8" id="KW-1185">Reference proteome</keyword>
<dbReference type="AlphaFoldDB" id="A0A6G7WIV7"/>
<proteinExistence type="inferred from homology"/>
<comment type="similarity">
    <text evidence="1 5">Belongs to the transferase hexapeptide repeat family.</text>
</comment>
<gene>
    <name evidence="7" type="ORF">G7058_09235</name>
</gene>
<dbReference type="GO" id="GO:0008870">
    <property type="term" value="F:galactoside O-acetyltransferase activity"/>
    <property type="evidence" value="ECO:0007669"/>
    <property type="project" value="TreeGrafter"/>
</dbReference>
<dbReference type="EC" id="2.3.1.-" evidence="5"/>
<evidence type="ECO:0000256" key="3">
    <source>
        <dbReference type="ARBA" id="ARBA00022737"/>
    </source>
</evidence>
<dbReference type="SUPFAM" id="SSF51161">
    <property type="entry name" value="Trimeric LpxA-like enzymes"/>
    <property type="match status" value="1"/>
</dbReference>
<evidence type="ECO:0000256" key="5">
    <source>
        <dbReference type="RuleBase" id="RU367021"/>
    </source>
</evidence>
<dbReference type="KEGG" id="jpo:G7058_09235"/>
<dbReference type="FunFam" id="2.160.10.10:FF:000008">
    <property type="entry name" value="Maltose O-acetyltransferase"/>
    <property type="match status" value="1"/>
</dbReference>
<protein>
    <recommendedName>
        <fullName evidence="5">Acetyltransferase</fullName>
        <ecNumber evidence="5">2.3.1.-</ecNumber>
    </recommendedName>
</protein>
<sequence length="206" mass="23380">MIQKKRMLAGELYIFEDPELYKDRDKNRTILHELNQTSHLQLERREALFKDLFGSIGENFKIQTPFYCDYGNNIYIGDNFFANFDCLILDIAEVHIGNNVMFAPRVNIFTAGHPIDAEVRNTKLEFGTPVTIGDNVWVGGNVTINPGVTIGDNVVIGSGSVVTRNIPSNTVAVGNPCRVIRDITEADKIYWKEKQAQFHRDMENLK</sequence>
<dbReference type="InterPro" id="IPR024688">
    <property type="entry name" value="Mac_dom"/>
</dbReference>
<evidence type="ECO:0000259" key="6">
    <source>
        <dbReference type="SMART" id="SM01266"/>
    </source>
</evidence>